<reference evidence="3" key="2">
    <citation type="submission" date="2020-09" db="EMBL/GenBank/DDBJ databases">
        <authorList>
            <person name="Sun Q."/>
            <person name="Zhou Y."/>
        </authorList>
    </citation>
    <scope>NUCLEOTIDE SEQUENCE</scope>
    <source>
        <strain evidence="3">CGMCC 1.15290</strain>
    </source>
</reference>
<dbReference type="InterPro" id="IPR036822">
    <property type="entry name" value="CutC-like_dom_sf"/>
</dbReference>
<keyword evidence="2" id="KW-0963">Cytoplasm</keyword>
<name>A0A917J2Q9_9BACT</name>
<evidence type="ECO:0000313" key="3">
    <source>
        <dbReference type="EMBL" id="GGH75433.1"/>
    </source>
</evidence>
<dbReference type="PANTHER" id="PTHR12598:SF0">
    <property type="entry name" value="COPPER HOMEOSTASIS PROTEIN CUTC HOMOLOG"/>
    <property type="match status" value="1"/>
</dbReference>
<comment type="caution">
    <text evidence="2">Once thought to be involved in copper homeostasis, experiments in E.coli have shown this is not the case.</text>
</comment>
<evidence type="ECO:0000313" key="4">
    <source>
        <dbReference type="Proteomes" id="UP000627292"/>
    </source>
</evidence>
<dbReference type="GO" id="GO:0005737">
    <property type="term" value="C:cytoplasm"/>
    <property type="evidence" value="ECO:0007669"/>
    <property type="project" value="UniProtKB-SubCell"/>
</dbReference>
<dbReference type="Gene3D" id="3.20.20.380">
    <property type="entry name" value="Copper homeostasis (CutC) domain"/>
    <property type="match status" value="1"/>
</dbReference>
<dbReference type="PANTHER" id="PTHR12598">
    <property type="entry name" value="COPPER HOMEOSTASIS PROTEIN CUTC"/>
    <property type="match status" value="1"/>
</dbReference>
<dbReference type="GO" id="GO:0005507">
    <property type="term" value="F:copper ion binding"/>
    <property type="evidence" value="ECO:0007669"/>
    <property type="project" value="TreeGrafter"/>
</dbReference>
<comment type="caution">
    <text evidence="3">The sequence shown here is derived from an EMBL/GenBank/DDBJ whole genome shotgun (WGS) entry which is preliminary data.</text>
</comment>
<dbReference type="HAMAP" id="MF_00795">
    <property type="entry name" value="CutC"/>
    <property type="match status" value="1"/>
</dbReference>
<dbReference type="AlphaFoldDB" id="A0A917J2Q9"/>
<comment type="subcellular location">
    <subcellularLocation>
        <location evidence="2">Cytoplasm</location>
    </subcellularLocation>
</comment>
<sequence>MPNSIIEIAVTDFITAQSAVKGGADRIELCAGLSEGGITPSFGLIKKCREQLSTTLFPIIRARGGDFLYTEEEFELMLEDIAVCRQLGCDGVVVGFLQADGQVDARRTELAVQAAGPMQVTFHRAFDRCRDALEGLEVIIEAGCSRILTSGQQPKATDALDVIRKLVAAAGNRIIIMPGSGVLPVNVDIIREKTKAREFHASLRTTVKSHMQFVNPAFVAERDYLNPAVHEEAVRSLKQALK</sequence>
<evidence type="ECO:0000256" key="1">
    <source>
        <dbReference type="ARBA" id="ARBA00007768"/>
    </source>
</evidence>
<dbReference type="Pfam" id="PF03932">
    <property type="entry name" value="CutC"/>
    <property type="match status" value="1"/>
</dbReference>
<reference evidence="3" key="1">
    <citation type="journal article" date="2014" name="Int. J. Syst. Evol. Microbiol.">
        <title>Complete genome sequence of Corynebacterium casei LMG S-19264T (=DSM 44701T), isolated from a smear-ripened cheese.</title>
        <authorList>
            <consortium name="US DOE Joint Genome Institute (JGI-PGF)"/>
            <person name="Walter F."/>
            <person name="Albersmeier A."/>
            <person name="Kalinowski J."/>
            <person name="Ruckert C."/>
        </authorList>
    </citation>
    <scope>NUCLEOTIDE SEQUENCE</scope>
    <source>
        <strain evidence="3">CGMCC 1.15290</strain>
    </source>
</reference>
<dbReference type="SUPFAM" id="SSF110395">
    <property type="entry name" value="CutC-like"/>
    <property type="match status" value="1"/>
</dbReference>
<dbReference type="RefSeq" id="WP_188955465.1">
    <property type="nucleotide sequence ID" value="NZ_BMIB01000004.1"/>
</dbReference>
<dbReference type="Proteomes" id="UP000627292">
    <property type="component" value="Unassembled WGS sequence"/>
</dbReference>
<proteinExistence type="inferred from homology"/>
<protein>
    <recommendedName>
        <fullName evidence="2">PF03932 family protein CutC</fullName>
    </recommendedName>
</protein>
<keyword evidence="4" id="KW-1185">Reference proteome</keyword>
<dbReference type="InterPro" id="IPR005627">
    <property type="entry name" value="CutC-like"/>
</dbReference>
<accession>A0A917J2Q9</accession>
<comment type="similarity">
    <text evidence="1 2">Belongs to the CutC family.</text>
</comment>
<gene>
    <name evidence="2 3" type="primary">cutC</name>
    <name evidence="3" type="ORF">GCM10011379_39010</name>
</gene>
<organism evidence="3 4">
    <name type="scientific">Filimonas zeae</name>
    <dbReference type="NCBI Taxonomy" id="1737353"/>
    <lineage>
        <taxon>Bacteria</taxon>
        <taxon>Pseudomonadati</taxon>
        <taxon>Bacteroidota</taxon>
        <taxon>Chitinophagia</taxon>
        <taxon>Chitinophagales</taxon>
        <taxon>Chitinophagaceae</taxon>
        <taxon>Filimonas</taxon>
    </lineage>
</organism>
<dbReference type="EMBL" id="BMIB01000004">
    <property type="protein sequence ID" value="GGH75433.1"/>
    <property type="molecule type" value="Genomic_DNA"/>
</dbReference>
<evidence type="ECO:0000256" key="2">
    <source>
        <dbReference type="HAMAP-Rule" id="MF_00795"/>
    </source>
</evidence>
<dbReference type="FunFam" id="3.20.20.380:FF:000001">
    <property type="entry name" value="Copper homeostasis protein CutC"/>
    <property type="match status" value="1"/>
</dbReference>